<feature type="transmembrane region" description="Helical" evidence="1">
    <location>
        <begin position="104"/>
        <end position="123"/>
    </location>
</feature>
<feature type="transmembrane region" description="Helical" evidence="1">
    <location>
        <begin position="338"/>
        <end position="358"/>
    </location>
</feature>
<keyword evidence="1" id="KW-0472">Membrane</keyword>
<organism evidence="2 3">
    <name type="scientific">Sulfuracidifex tepidarius</name>
    <dbReference type="NCBI Taxonomy" id="1294262"/>
    <lineage>
        <taxon>Archaea</taxon>
        <taxon>Thermoproteota</taxon>
        <taxon>Thermoprotei</taxon>
        <taxon>Sulfolobales</taxon>
        <taxon>Sulfolobaceae</taxon>
        <taxon>Sulfuracidifex</taxon>
    </lineage>
</organism>
<feature type="transmembrane region" description="Helical" evidence="1">
    <location>
        <begin position="271"/>
        <end position="299"/>
    </location>
</feature>
<dbReference type="KEGG" id="step:IC006_0107"/>
<feature type="transmembrane region" description="Helical" evidence="1">
    <location>
        <begin position="229"/>
        <end position="251"/>
    </location>
</feature>
<dbReference type="Pfam" id="PF13440">
    <property type="entry name" value="Polysacc_synt_3"/>
    <property type="match status" value="1"/>
</dbReference>
<dbReference type="EMBL" id="AP018929">
    <property type="protein sequence ID" value="BBG22823.1"/>
    <property type="molecule type" value="Genomic_DNA"/>
</dbReference>
<feature type="transmembrane region" description="Helical" evidence="1">
    <location>
        <begin position="311"/>
        <end position="331"/>
    </location>
</feature>
<dbReference type="GeneID" id="41714007"/>
<proteinExistence type="predicted"/>
<feature type="transmembrane region" description="Helical" evidence="1">
    <location>
        <begin position="364"/>
        <end position="386"/>
    </location>
</feature>
<keyword evidence="3" id="KW-1185">Reference proteome</keyword>
<gene>
    <name evidence="2" type="ORF">IC006_0107</name>
</gene>
<sequence>MNPLTASLKFLATSTFNIIIIFVFFLFATRLVSPEFVGEIAILQLVEVLSKSFLGIISQPVIVRDIARDLALGKRDSLSSVVLSFSVLESPLFLLFVFFMPENLWISIPYFVVFTFSTYQMAILSGLGKFDQINIGNVLILIFRWGLSLISIFLDNVALLVFFWTLGALIRALYYNHHIPFRFRLEWGKVKELIRSSLPLYASAVSWFFSGQGDRVVTVYLLGTYELGLYQFIALIATIPTFLLNSIANALVSSLSYHTTKGRDLTSMGSLFLRTIMPLSVIIAILGYGLSPFIIHYLFPAYVEGIEPLQLLFLTTMSLIPFQFLPSITVVARKSYMLFFLLGVGIAMEIVLFSFMLIPKMGILGAALSQIVSNMTFSALITIISVKQRTFTLGKKEALAFSLLLIAPLSLVSWIISLLLVIVVTKLAGIIEEEEITLINALLPERLSPLARLIRVMFQS</sequence>
<dbReference type="OrthoDB" id="34743at2157"/>
<dbReference type="STRING" id="1294262.GCA_001316085_00907"/>
<dbReference type="RefSeq" id="WP_149528186.1">
    <property type="nucleotide sequence ID" value="NZ_AP018929.1"/>
</dbReference>
<feature type="transmembrane region" description="Helical" evidence="1">
    <location>
        <begin position="398"/>
        <end position="424"/>
    </location>
</feature>
<keyword evidence="1" id="KW-1133">Transmembrane helix</keyword>
<dbReference type="Proteomes" id="UP000322983">
    <property type="component" value="Chromosome"/>
</dbReference>
<dbReference type="AlphaFoldDB" id="A0A510DRQ4"/>
<evidence type="ECO:0000313" key="3">
    <source>
        <dbReference type="Proteomes" id="UP000322983"/>
    </source>
</evidence>
<evidence type="ECO:0008006" key="4">
    <source>
        <dbReference type="Google" id="ProtNLM"/>
    </source>
</evidence>
<keyword evidence="1" id="KW-0812">Transmembrane</keyword>
<feature type="transmembrane region" description="Helical" evidence="1">
    <location>
        <begin position="78"/>
        <end position="98"/>
    </location>
</feature>
<feature type="transmembrane region" description="Helical" evidence="1">
    <location>
        <begin position="7"/>
        <end position="28"/>
    </location>
</feature>
<dbReference type="PANTHER" id="PTHR43424">
    <property type="entry name" value="LOCUS PUTATIVE PROTEIN 1-RELATED"/>
    <property type="match status" value="1"/>
</dbReference>
<protein>
    <recommendedName>
        <fullName evidence="4">Polysaccharide biosynthesis protein C-terminal domain-containing protein</fullName>
    </recommendedName>
</protein>
<evidence type="ECO:0000313" key="2">
    <source>
        <dbReference type="EMBL" id="BBG22823.1"/>
    </source>
</evidence>
<evidence type="ECO:0000256" key="1">
    <source>
        <dbReference type="SAM" id="Phobius"/>
    </source>
</evidence>
<dbReference type="InterPro" id="IPR052556">
    <property type="entry name" value="PolySynth_Transporter"/>
</dbReference>
<name>A0A510DRQ4_9CREN</name>
<reference evidence="2 3" key="1">
    <citation type="journal article" date="2020" name="Int. J. Syst. Evol. Microbiol.">
        <title>Sulfuracidifex tepidarius gen. nov., sp. nov. and transfer of Sulfolobus metallicus Huber and Stetter 1992 to the genus Sulfuracidifex as Sulfuracidifex metallicus comb. nov.</title>
        <authorList>
            <person name="Itoh T."/>
            <person name="Miura T."/>
            <person name="Sakai H.D."/>
            <person name="Kato S."/>
            <person name="Ohkuma M."/>
            <person name="Takashina T."/>
        </authorList>
    </citation>
    <scope>NUCLEOTIDE SEQUENCE [LARGE SCALE GENOMIC DNA]</scope>
    <source>
        <strain evidence="2 3">IC-006</strain>
    </source>
</reference>
<accession>A0A510DRQ4</accession>
<dbReference type="PANTHER" id="PTHR43424:SF1">
    <property type="entry name" value="LOCUS PUTATIVE PROTEIN 1-RELATED"/>
    <property type="match status" value="1"/>
</dbReference>